<dbReference type="Gene3D" id="3.30.40.10">
    <property type="entry name" value="Zinc/RING finger domain, C3HC4 (zinc finger)"/>
    <property type="match status" value="2"/>
</dbReference>
<evidence type="ECO:0000259" key="6">
    <source>
        <dbReference type="PROSITE" id="PS50016"/>
    </source>
</evidence>
<evidence type="ECO:0008006" key="10">
    <source>
        <dbReference type="Google" id="ProtNLM"/>
    </source>
</evidence>
<dbReference type="PANTHER" id="PTHR12618:SF20">
    <property type="entry name" value="PHD AND RING FINGER DOMAIN-CONTAINING PROTEIN 1"/>
    <property type="match status" value="1"/>
</dbReference>
<evidence type="ECO:0000256" key="5">
    <source>
        <dbReference type="SAM" id="MobiDB-lite"/>
    </source>
</evidence>
<dbReference type="SUPFAM" id="SSF57850">
    <property type="entry name" value="RING/U-box"/>
    <property type="match status" value="1"/>
</dbReference>
<dbReference type="PROSITE" id="PS50089">
    <property type="entry name" value="ZF_RING_2"/>
    <property type="match status" value="1"/>
</dbReference>
<evidence type="ECO:0000256" key="3">
    <source>
        <dbReference type="ARBA" id="ARBA00022833"/>
    </source>
</evidence>
<feature type="region of interest" description="Disordered" evidence="5">
    <location>
        <begin position="170"/>
        <end position="248"/>
    </location>
</feature>
<dbReference type="AlphaFoldDB" id="A0AAV2LZ75"/>
<evidence type="ECO:0000313" key="8">
    <source>
        <dbReference type="EMBL" id="CAL1606386.1"/>
    </source>
</evidence>
<reference evidence="8 9" key="1">
    <citation type="submission" date="2024-04" db="EMBL/GenBank/DDBJ databases">
        <authorList>
            <person name="Waldvogel A.-M."/>
            <person name="Schoenle A."/>
        </authorList>
    </citation>
    <scope>NUCLEOTIDE SEQUENCE [LARGE SCALE GENOMIC DNA]</scope>
</reference>
<dbReference type="PROSITE" id="PS01359">
    <property type="entry name" value="ZF_PHD_1"/>
    <property type="match status" value="1"/>
</dbReference>
<dbReference type="InterPro" id="IPR017907">
    <property type="entry name" value="Znf_RING_CS"/>
</dbReference>
<keyword evidence="3" id="KW-0862">Zinc</keyword>
<dbReference type="Pfam" id="PF13639">
    <property type="entry name" value="zf-RING_2"/>
    <property type="match status" value="1"/>
</dbReference>
<dbReference type="Pfam" id="PF00628">
    <property type="entry name" value="PHD"/>
    <property type="match status" value="1"/>
</dbReference>
<evidence type="ECO:0000313" key="9">
    <source>
        <dbReference type="Proteomes" id="UP001497482"/>
    </source>
</evidence>
<dbReference type="PROSITE" id="PS00518">
    <property type="entry name" value="ZF_RING_1"/>
    <property type="match status" value="1"/>
</dbReference>
<protein>
    <recommendedName>
        <fullName evidence="10">PHD and RING finger domain-containing protein 1</fullName>
    </recommendedName>
</protein>
<keyword evidence="2 4" id="KW-0863">Zinc-finger</keyword>
<dbReference type="InterPro" id="IPR001841">
    <property type="entry name" value="Znf_RING"/>
</dbReference>
<dbReference type="SMART" id="SM00249">
    <property type="entry name" value="PHD"/>
    <property type="match status" value="1"/>
</dbReference>
<evidence type="ECO:0000259" key="7">
    <source>
        <dbReference type="PROSITE" id="PS50089"/>
    </source>
</evidence>
<evidence type="ECO:0000256" key="1">
    <source>
        <dbReference type="ARBA" id="ARBA00022723"/>
    </source>
</evidence>
<dbReference type="InterPro" id="IPR047157">
    <property type="entry name" value="PHRF1/Atg35"/>
</dbReference>
<dbReference type="SUPFAM" id="SSF57903">
    <property type="entry name" value="FYVE/PHD zinc finger"/>
    <property type="match status" value="1"/>
</dbReference>
<dbReference type="InterPro" id="IPR013083">
    <property type="entry name" value="Znf_RING/FYVE/PHD"/>
</dbReference>
<feature type="domain" description="PHD-type" evidence="6">
    <location>
        <begin position="94"/>
        <end position="144"/>
    </location>
</feature>
<evidence type="ECO:0000256" key="2">
    <source>
        <dbReference type="ARBA" id="ARBA00022771"/>
    </source>
</evidence>
<feature type="compositionally biased region" description="Basic and acidic residues" evidence="5">
    <location>
        <begin position="187"/>
        <end position="198"/>
    </location>
</feature>
<organism evidence="8 9">
    <name type="scientific">Knipowitschia caucasica</name>
    <name type="common">Caucasian dwarf goby</name>
    <name type="synonym">Pomatoschistus caucasicus</name>
    <dbReference type="NCBI Taxonomy" id="637954"/>
    <lineage>
        <taxon>Eukaryota</taxon>
        <taxon>Metazoa</taxon>
        <taxon>Chordata</taxon>
        <taxon>Craniata</taxon>
        <taxon>Vertebrata</taxon>
        <taxon>Euteleostomi</taxon>
        <taxon>Actinopterygii</taxon>
        <taxon>Neopterygii</taxon>
        <taxon>Teleostei</taxon>
        <taxon>Neoteleostei</taxon>
        <taxon>Acanthomorphata</taxon>
        <taxon>Gobiaria</taxon>
        <taxon>Gobiiformes</taxon>
        <taxon>Gobioidei</taxon>
        <taxon>Gobiidae</taxon>
        <taxon>Gobiinae</taxon>
        <taxon>Knipowitschia</taxon>
    </lineage>
</organism>
<feature type="domain" description="RING-type" evidence="7">
    <location>
        <begin position="18"/>
        <end position="59"/>
    </location>
</feature>
<proteinExistence type="predicted"/>
<dbReference type="InterPro" id="IPR001965">
    <property type="entry name" value="Znf_PHD"/>
</dbReference>
<evidence type="ECO:0000256" key="4">
    <source>
        <dbReference type="PROSITE-ProRule" id="PRU00175"/>
    </source>
</evidence>
<accession>A0AAV2LZ75</accession>
<keyword evidence="9" id="KW-1185">Reference proteome</keyword>
<dbReference type="InterPro" id="IPR011011">
    <property type="entry name" value="Znf_FYVE_PHD"/>
</dbReference>
<dbReference type="EMBL" id="OZ035827">
    <property type="protein sequence ID" value="CAL1606386.1"/>
    <property type="molecule type" value="Genomic_DNA"/>
</dbReference>
<dbReference type="GO" id="GO:0008270">
    <property type="term" value="F:zinc ion binding"/>
    <property type="evidence" value="ECO:0007669"/>
    <property type="project" value="UniProtKB-KW"/>
</dbReference>
<dbReference type="PANTHER" id="PTHR12618">
    <property type="entry name" value="PHD AND RING FINGER DOMAIN-CONTAINING PROTEIN 1"/>
    <property type="match status" value="1"/>
</dbReference>
<sequence>MQQPQTSEVDAEVSCEKCYICLGPFEEQSVGSLEKCQHQFCLECIVQWSKTSNTCPVDRTDFTEIQQRRRIGGAIQKKIKVTPPRQEPDEQSLAVICENCGRSDRRNTMLLCSHCDSGFHMNCLRPAVTQLPEGLWVCPECEVVQNQPESFAAAEGISDGELEDILSDADETTSRFRPSTHNSRSTRHSDRVQTRSNRDLTAPQAITQVPKYLLQPSSLDATTCLTPSGSTSVSDDTAQRNKRKHETH</sequence>
<dbReference type="Proteomes" id="UP001497482">
    <property type="component" value="Chromosome 5"/>
</dbReference>
<keyword evidence="1" id="KW-0479">Metal-binding</keyword>
<name>A0AAV2LZ75_KNICA</name>
<dbReference type="InterPro" id="IPR019786">
    <property type="entry name" value="Zinc_finger_PHD-type_CS"/>
</dbReference>
<dbReference type="InterPro" id="IPR019787">
    <property type="entry name" value="Znf_PHD-finger"/>
</dbReference>
<dbReference type="SMART" id="SM00184">
    <property type="entry name" value="RING"/>
    <property type="match status" value="2"/>
</dbReference>
<gene>
    <name evidence="8" type="ORF">KC01_LOCUS33577</name>
</gene>
<dbReference type="PROSITE" id="PS50016">
    <property type="entry name" value="ZF_PHD_2"/>
    <property type="match status" value="1"/>
</dbReference>
<feature type="compositionally biased region" description="Polar residues" evidence="5">
    <location>
        <begin position="215"/>
        <end position="236"/>
    </location>
</feature>